<dbReference type="Gene3D" id="3.40.50.10330">
    <property type="entry name" value="Probable inorganic polyphosphate/atp-NAD kinase, domain 1"/>
    <property type="match status" value="1"/>
</dbReference>
<evidence type="ECO:0000313" key="2">
    <source>
        <dbReference type="Proteomes" id="UP001257060"/>
    </source>
</evidence>
<organism evidence="1 2">
    <name type="scientific">Halogeometricum salsisoli</name>
    <dbReference type="NCBI Taxonomy" id="2950536"/>
    <lineage>
        <taxon>Archaea</taxon>
        <taxon>Methanobacteriati</taxon>
        <taxon>Methanobacteriota</taxon>
        <taxon>Stenosarchaea group</taxon>
        <taxon>Halobacteria</taxon>
        <taxon>Halobacteriales</taxon>
        <taxon>Haloferacaceae</taxon>
        <taxon>Halogeometricum</taxon>
    </lineage>
</organism>
<protein>
    <submittedName>
        <fullName evidence="1">ATP-NAD kinase family protein</fullName>
    </submittedName>
</protein>
<keyword evidence="1" id="KW-0808">Transferase</keyword>
<evidence type="ECO:0000313" key="1">
    <source>
        <dbReference type="EMBL" id="MDS0298506.1"/>
    </source>
</evidence>
<dbReference type="InterPro" id="IPR002504">
    <property type="entry name" value="NADK"/>
</dbReference>
<comment type="caution">
    <text evidence="1">The sequence shown here is derived from an EMBL/GenBank/DDBJ whole genome shotgun (WGS) entry which is preliminary data.</text>
</comment>
<accession>A0ABU2GDG1</accession>
<sequence>MRIGVVVNPIAGMGGRVGLKGTDGKVAEARARGADPRAPDRARRMFETLRESDRDVTVLTWGGEMGESAARAAGLDPEVLGGPSSEGGETTADDTRRAVEAFLDRGVDLVLFVGGDGTAADVAEAVAAAGSDADREVPILGTPAGVKVYSSVFAVSPEDAAVVATTFDRTERREVMDIDEDEYREGEVHPELRAVASVPVADDVQSSKQLGGGTVEALAAGVADDVRAAPEKTFVLGPGSTVGAVKAELGFEGSPIGVDVWRDGEVIVRDATEREILDNLGPDGENVVVVSPIGGQGFVFGRGNPQLSPDVIRRCDVEIVASRSKLDGIGELRVDTDDPELDEELRGWTRVRVGRFERRMMEIV</sequence>
<keyword evidence="2" id="KW-1185">Reference proteome</keyword>
<dbReference type="Pfam" id="PF01513">
    <property type="entry name" value="NAD_kinase"/>
    <property type="match status" value="1"/>
</dbReference>
<dbReference type="EMBL" id="JAMQOP010000001">
    <property type="protein sequence ID" value="MDS0298506.1"/>
    <property type="molecule type" value="Genomic_DNA"/>
</dbReference>
<dbReference type="PANTHER" id="PTHR40697:SF2">
    <property type="entry name" value="ATP-NAD KINASE-RELATED"/>
    <property type="match status" value="1"/>
</dbReference>
<dbReference type="InterPro" id="IPR039065">
    <property type="entry name" value="AcoX-like"/>
</dbReference>
<dbReference type="InterPro" id="IPR016064">
    <property type="entry name" value="NAD/diacylglycerol_kinase_sf"/>
</dbReference>
<keyword evidence="1" id="KW-0418">Kinase</keyword>
<dbReference type="InterPro" id="IPR011386">
    <property type="entry name" value="Put_ATP-NAD_kin"/>
</dbReference>
<gene>
    <name evidence="1" type="ORF">NDI76_07115</name>
</gene>
<name>A0ABU2GDG1_9EURY</name>
<proteinExistence type="predicted"/>
<dbReference type="PANTHER" id="PTHR40697">
    <property type="entry name" value="ACETOIN CATABOLISM PROTEIN X"/>
    <property type="match status" value="1"/>
</dbReference>
<dbReference type="Proteomes" id="UP001257060">
    <property type="component" value="Unassembled WGS sequence"/>
</dbReference>
<dbReference type="Pfam" id="PF20143">
    <property type="entry name" value="NAD_kinase_C"/>
    <property type="match status" value="1"/>
</dbReference>
<dbReference type="SUPFAM" id="SSF111331">
    <property type="entry name" value="NAD kinase/diacylglycerol kinase-like"/>
    <property type="match status" value="1"/>
</dbReference>
<reference evidence="1 2" key="1">
    <citation type="submission" date="2022-06" db="EMBL/GenBank/DDBJ databases">
        <title>Halogeometricum sp. a new haloarchaeum isolate from saline soil.</title>
        <authorList>
            <person name="Strakova D."/>
            <person name="Galisteo C."/>
            <person name="Sanchez-Porro C."/>
            <person name="Ventosa A."/>
        </authorList>
    </citation>
    <scope>NUCLEOTIDE SEQUENCE [LARGE SCALE GENOMIC DNA]</scope>
    <source>
        <strain evidence="1 2">S1BR25-6</strain>
    </source>
</reference>
<dbReference type="PIRSF" id="PIRSF016907">
    <property type="entry name" value="Kin_ATP-NAD"/>
    <property type="match status" value="1"/>
</dbReference>
<dbReference type="GO" id="GO:0016301">
    <property type="term" value="F:kinase activity"/>
    <property type="evidence" value="ECO:0007669"/>
    <property type="project" value="UniProtKB-KW"/>
</dbReference>
<dbReference type="RefSeq" id="WP_310923309.1">
    <property type="nucleotide sequence ID" value="NZ_JAMQOP010000001.1"/>
</dbReference>
<dbReference type="InterPro" id="IPR017438">
    <property type="entry name" value="ATP-NAD_kinase_N"/>
</dbReference>